<feature type="domain" description="RING-type" evidence="9">
    <location>
        <begin position="137"/>
        <end position="186"/>
    </location>
</feature>
<organism evidence="11 12">
    <name type="scientific">Aythya fuligula</name>
    <name type="common">Tufted duck</name>
    <name type="synonym">Anas fuligula</name>
    <dbReference type="NCBI Taxonomy" id="219594"/>
    <lineage>
        <taxon>Eukaryota</taxon>
        <taxon>Metazoa</taxon>
        <taxon>Chordata</taxon>
        <taxon>Craniata</taxon>
        <taxon>Vertebrata</taxon>
        <taxon>Euteleostomi</taxon>
        <taxon>Archelosauria</taxon>
        <taxon>Archosauria</taxon>
        <taxon>Dinosauria</taxon>
        <taxon>Saurischia</taxon>
        <taxon>Theropoda</taxon>
        <taxon>Coelurosauria</taxon>
        <taxon>Aves</taxon>
        <taxon>Neognathae</taxon>
        <taxon>Galloanserae</taxon>
        <taxon>Anseriformes</taxon>
        <taxon>Anatidae</taxon>
        <taxon>Aythyinae</taxon>
        <taxon>Aythya</taxon>
    </lineage>
</organism>
<keyword evidence="5 8" id="KW-0863">Zinc-finger</keyword>
<accession>A0A6J3DCF2</accession>
<name>A0A6J3DCF2_AYTFU</name>
<dbReference type="InterPro" id="IPR042013">
    <property type="entry name" value="PHF7/G2E3_ePHD"/>
</dbReference>
<dbReference type="PANTHER" id="PTHR12420">
    <property type="entry name" value="PHD FINGER PROTEIN"/>
    <property type="match status" value="1"/>
</dbReference>
<dbReference type="InterPro" id="IPR051188">
    <property type="entry name" value="PHD-type_Zinc_Finger"/>
</dbReference>
<dbReference type="KEGG" id="aful:116492496"/>
<dbReference type="CDD" id="cd15669">
    <property type="entry name" value="ePHD_PHF7_G2E3_like"/>
    <property type="match status" value="1"/>
</dbReference>
<dbReference type="InterPro" id="IPR019786">
    <property type="entry name" value="Zinc_finger_PHD-type_CS"/>
</dbReference>
<dbReference type="GO" id="GO:0008270">
    <property type="term" value="F:zinc ion binding"/>
    <property type="evidence" value="ECO:0007669"/>
    <property type="project" value="UniProtKB-KW"/>
</dbReference>
<evidence type="ECO:0000256" key="4">
    <source>
        <dbReference type="ARBA" id="ARBA00022723"/>
    </source>
</evidence>
<evidence type="ECO:0000256" key="8">
    <source>
        <dbReference type="PROSITE-ProRule" id="PRU00175"/>
    </source>
</evidence>
<dbReference type="InterPro" id="IPR001965">
    <property type="entry name" value="Znf_PHD"/>
</dbReference>
<evidence type="ECO:0000256" key="6">
    <source>
        <dbReference type="ARBA" id="ARBA00022786"/>
    </source>
</evidence>
<dbReference type="Pfam" id="PF13771">
    <property type="entry name" value="zf-HC5HC2H"/>
    <property type="match status" value="1"/>
</dbReference>
<dbReference type="InParanoid" id="A0A6J3DCF2"/>
<evidence type="ECO:0000259" key="10">
    <source>
        <dbReference type="PROSITE" id="PS51805"/>
    </source>
</evidence>
<keyword evidence="6" id="KW-0833">Ubl conjugation pathway</keyword>
<dbReference type="AlphaFoldDB" id="A0A6J3DCF2"/>
<feature type="domain" description="PHD-type" evidence="10">
    <location>
        <begin position="7"/>
        <end position="122"/>
    </location>
</feature>
<evidence type="ECO:0000256" key="2">
    <source>
        <dbReference type="ARBA" id="ARBA00004906"/>
    </source>
</evidence>
<dbReference type="GO" id="GO:0005634">
    <property type="term" value="C:nucleus"/>
    <property type="evidence" value="ECO:0007669"/>
    <property type="project" value="TreeGrafter"/>
</dbReference>
<sequence>MAAALPPPECVLCHRSDTSLDGCGLMQQVDGVCAHVHCLYPAQGLYQRGTEGEGICRFLSADIRRVVRRAARKRCCVCRKKGATVACRQKRCSRRFHLPCSSQRGCISQFFGEYSSFCWEHRPQQTVETLQEGHTTCIICMEVVEDSLSYTTMVCPSCKHAWFHRGCIQGQAYRAGLRHFACPHCRDQERFVPEMAQMGIRVPDIKPAWEQEEEEELALPQLHGRCDARQCLYRGGREQWEEEGSFCWEHRPQQTVETLQEGHTTCIICMEVVEDSLSYTTMVCPSCKHAWFHRGCIQLPGIKYTLKGFSRQVALLML</sequence>
<proteinExistence type="predicted"/>
<evidence type="ECO:0000313" key="11">
    <source>
        <dbReference type="Proteomes" id="UP000504639"/>
    </source>
</evidence>
<evidence type="ECO:0000256" key="3">
    <source>
        <dbReference type="ARBA" id="ARBA00022679"/>
    </source>
</evidence>
<evidence type="ECO:0000256" key="7">
    <source>
        <dbReference type="ARBA" id="ARBA00022833"/>
    </source>
</evidence>
<reference evidence="12" key="1">
    <citation type="submission" date="2025-08" db="UniProtKB">
        <authorList>
            <consortium name="RefSeq"/>
        </authorList>
    </citation>
    <scope>IDENTIFICATION</scope>
    <source>
        <tissue evidence="12">Lung</tissue>
    </source>
</reference>
<dbReference type="InterPro" id="IPR013083">
    <property type="entry name" value="Znf_RING/FYVE/PHD"/>
</dbReference>
<dbReference type="RefSeq" id="XP_032049156.1">
    <property type="nucleotide sequence ID" value="XM_032193265.1"/>
</dbReference>
<gene>
    <name evidence="12" type="primary">LOC116492496</name>
</gene>
<evidence type="ECO:0000313" key="12">
    <source>
        <dbReference type="RefSeq" id="XP_032049156.1"/>
    </source>
</evidence>
<dbReference type="PROSITE" id="PS50089">
    <property type="entry name" value="ZF_RING_2"/>
    <property type="match status" value="1"/>
</dbReference>
<keyword evidence="3" id="KW-0808">Transferase</keyword>
<dbReference type="PROSITE" id="PS01359">
    <property type="entry name" value="ZF_PHD_1"/>
    <property type="match status" value="1"/>
</dbReference>
<evidence type="ECO:0000256" key="1">
    <source>
        <dbReference type="ARBA" id="ARBA00004123"/>
    </source>
</evidence>
<dbReference type="InterPro" id="IPR034732">
    <property type="entry name" value="EPHD"/>
</dbReference>
<comment type="pathway">
    <text evidence="2">Protein modification; protein ubiquitination.</text>
</comment>
<keyword evidence="11" id="KW-1185">Reference proteome</keyword>
<dbReference type="SUPFAM" id="SSF57850">
    <property type="entry name" value="RING/U-box"/>
    <property type="match status" value="1"/>
</dbReference>
<protein>
    <submittedName>
        <fullName evidence="12">G2/M phase-specific E3 ubiquitin-protein ligase-like</fullName>
    </submittedName>
</protein>
<comment type="subcellular location">
    <subcellularLocation>
        <location evidence="1">Nucleus</location>
    </subcellularLocation>
</comment>
<dbReference type="GeneID" id="116492496"/>
<dbReference type="SMART" id="SM00249">
    <property type="entry name" value="PHD"/>
    <property type="match status" value="2"/>
</dbReference>
<evidence type="ECO:0000259" key="9">
    <source>
        <dbReference type="PROSITE" id="PS50089"/>
    </source>
</evidence>
<keyword evidence="4" id="KW-0479">Metal-binding</keyword>
<keyword evidence="7" id="KW-0862">Zinc</keyword>
<dbReference type="PROSITE" id="PS51805">
    <property type="entry name" value="EPHD"/>
    <property type="match status" value="1"/>
</dbReference>
<evidence type="ECO:0000256" key="5">
    <source>
        <dbReference type="ARBA" id="ARBA00022771"/>
    </source>
</evidence>
<dbReference type="PANTHER" id="PTHR12420:SF47">
    <property type="entry name" value="PHD FINGER PROTEIN 7"/>
    <property type="match status" value="1"/>
</dbReference>
<dbReference type="Gene3D" id="3.30.40.10">
    <property type="entry name" value="Zinc/RING finger domain, C3HC4 (zinc finger)"/>
    <property type="match status" value="2"/>
</dbReference>
<dbReference type="SMART" id="SM00184">
    <property type="entry name" value="RING"/>
    <property type="match status" value="3"/>
</dbReference>
<dbReference type="Proteomes" id="UP000504639">
    <property type="component" value="Chromosome 9"/>
</dbReference>
<dbReference type="InterPro" id="IPR001841">
    <property type="entry name" value="Znf_RING"/>
</dbReference>